<protein>
    <submittedName>
        <fullName evidence="2">Uncharacterized protein</fullName>
    </submittedName>
</protein>
<gene>
    <name evidence="2" type="ORF">NPIL_520401</name>
</gene>
<feature type="coiled-coil region" evidence="1">
    <location>
        <begin position="26"/>
        <end position="53"/>
    </location>
</feature>
<evidence type="ECO:0000313" key="2">
    <source>
        <dbReference type="EMBL" id="GFT07071.1"/>
    </source>
</evidence>
<accession>A0A8X6NCC9</accession>
<dbReference type="EMBL" id="BMAW01056694">
    <property type="protein sequence ID" value="GFT07071.1"/>
    <property type="molecule type" value="Genomic_DNA"/>
</dbReference>
<evidence type="ECO:0000256" key="1">
    <source>
        <dbReference type="SAM" id="Coils"/>
    </source>
</evidence>
<organism evidence="2 3">
    <name type="scientific">Nephila pilipes</name>
    <name type="common">Giant wood spider</name>
    <name type="synonym">Nephila maculata</name>
    <dbReference type="NCBI Taxonomy" id="299642"/>
    <lineage>
        <taxon>Eukaryota</taxon>
        <taxon>Metazoa</taxon>
        <taxon>Ecdysozoa</taxon>
        <taxon>Arthropoda</taxon>
        <taxon>Chelicerata</taxon>
        <taxon>Arachnida</taxon>
        <taxon>Araneae</taxon>
        <taxon>Araneomorphae</taxon>
        <taxon>Entelegynae</taxon>
        <taxon>Araneoidea</taxon>
        <taxon>Nephilidae</taxon>
        <taxon>Nephila</taxon>
    </lineage>
</organism>
<proteinExistence type="predicted"/>
<keyword evidence="1" id="KW-0175">Coiled coil</keyword>
<evidence type="ECO:0000313" key="3">
    <source>
        <dbReference type="Proteomes" id="UP000887013"/>
    </source>
</evidence>
<keyword evidence="3" id="KW-1185">Reference proteome</keyword>
<reference evidence="2" key="1">
    <citation type="submission" date="2020-08" db="EMBL/GenBank/DDBJ databases">
        <title>Multicomponent nature underlies the extraordinary mechanical properties of spider dragline silk.</title>
        <authorList>
            <person name="Kono N."/>
            <person name="Nakamura H."/>
            <person name="Mori M."/>
            <person name="Yoshida Y."/>
            <person name="Ohtoshi R."/>
            <person name="Malay A.D."/>
            <person name="Moran D.A.P."/>
            <person name="Tomita M."/>
            <person name="Numata K."/>
            <person name="Arakawa K."/>
        </authorList>
    </citation>
    <scope>NUCLEOTIDE SEQUENCE</scope>
</reference>
<dbReference type="Proteomes" id="UP000887013">
    <property type="component" value="Unassembled WGS sequence"/>
</dbReference>
<comment type="caution">
    <text evidence="2">The sequence shown here is derived from an EMBL/GenBank/DDBJ whole genome shotgun (WGS) entry which is preliminary data.</text>
</comment>
<dbReference type="AlphaFoldDB" id="A0A8X6NCC9"/>
<name>A0A8X6NCC9_NEPPI</name>
<sequence>MAEDKIKLVKWKRATAETKFCKHIENELIKEDINDLQELLEHLTTDYKELKASDKEFETIVDLKDLAKELEGVEEYTEKEKECIYRSRSSCPHSARCCCFSDSTKDSEHRQRIPYVQLTNALQDPGKRFSVDPSSVDGRVLKTKYGRIVKRFQTKNLKK</sequence>